<evidence type="ECO:0000313" key="1">
    <source>
        <dbReference type="EMBL" id="PNR53856.1"/>
    </source>
</evidence>
<dbReference type="EnsemblPlants" id="Pp3c5_11287V3.1">
    <property type="protein sequence ID" value="PAC:32955415.CDS.1"/>
    <property type="gene ID" value="Pp3c5_11287"/>
</dbReference>
<reference evidence="1 3" key="2">
    <citation type="journal article" date="2018" name="Plant J.">
        <title>The Physcomitrella patens chromosome-scale assembly reveals moss genome structure and evolution.</title>
        <authorList>
            <person name="Lang D."/>
            <person name="Ullrich K.K."/>
            <person name="Murat F."/>
            <person name="Fuchs J."/>
            <person name="Jenkins J."/>
            <person name="Haas F.B."/>
            <person name="Piednoel M."/>
            <person name="Gundlach H."/>
            <person name="Van Bel M."/>
            <person name="Meyberg R."/>
            <person name="Vives C."/>
            <person name="Morata J."/>
            <person name="Symeonidi A."/>
            <person name="Hiss M."/>
            <person name="Muchero W."/>
            <person name="Kamisugi Y."/>
            <person name="Saleh O."/>
            <person name="Blanc G."/>
            <person name="Decker E.L."/>
            <person name="van Gessel N."/>
            <person name="Grimwood J."/>
            <person name="Hayes R.D."/>
            <person name="Graham S.W."/>
            <person name="Gunter L.E."/>
            <person name="McDaniel S.F."/>
            <person name="Hoernstein S.N.W."/>
            <person name="Larsson A."/>
            <person name="Li F.W."/>
            <person name="Perroud P.F."/>
            <person name="Phillips J."/>
            <person name="Ranjan P."/>
            <person name="Rokshar D.S."/>
            <person name="Rothfels C.J."/>
            <person name="Schneider L."/>
            <person name="Shu S."/>
            <person name="Stevenson D.W."/>
            <person name="Thummler F."/>
            <person name="Tillich M."/>
            <person name="Villarreal Aguilar J.C."/>
            <person name="Widiez T."/>
            <person name="Wong G.K."/>
            <person name="Wymore A."/>
            <person name="Zhang Y."/>
            <person name="Zimmer A.D."/>
            <person name="Quatrano R.S."/>
            <person name="Mayer K.F.X."/>
            <person name="Goodstein D."/>
            <person name="Casacuberta J.M."/>
            <person name="Vandepoele K."/>
            <person name="Reski R."/>
            <person name="Cuming A.C."/>
            <person name="Tuskan G.A."/>
            <person name="Maumus F."/>
            <person name="Salse J."/>
            <person name="Schmutz J."/>
            <person name="Rensing S.A."/>
        </authorList>
    </citation>
    <scope>NUCLEOTIDE SEQUENCE [LARGE SCALE GENOMIC DNA]</scope>
    <source>
        <strain evidence="2 3">cv. Gransden 2004</strain>
    </source>
</reference>
<dbReference type="Proteomes" id="UP000006727">
    <property type="component" value="Chromosome 5"/>
</dbReference>
<gene>
    <name evidence="1" type="ORF">PHYPA_007531</name>
</gene>
<proteinExistence type="predicted"/>
<reference evidence="1 3" key="1">
    <citation type="journal article" date="2008" name="Science">
        <title>The Physcomitrella genome reveals evolutionary insights into the conquest of land by plants.</title>
        <authorList>
            <person name="Rensing S."/>
            <person name="Lang D."/>
            <person name="Zimmer A."/>
            <person name="Terry A."/>
            <person name="Salamov A."/>
            <person name="Shapiro H."/>
            <person name="Nishiyama T."/>
            <person name="Perroud P.-F."/>
            <person name="Lindquist E."/>
            <person name="Kamisugi Y."/>
            <person name="Tanahashi T."/>
            <person name="Sakakibara K."/>
            <person name="Fujita T."/>
            <person name="Oishi K."/>
            <person name="Shin-I T."/>
            <person name="Kuroki Y."/>
            <person name="Toyoda A."/>
            <person name="Suzuki Y."/>
            <person name="Hashimoto A."/>
            <person name="Yamaguchi K."/>
            <person name="Sugano A."/>
            <person name="Kohara Y."/>
            <person name="Fujiyama A."/>
            <person name="Anterola A."/>
            <person name="Aoki S."/>
            <person name="Ashton N."/>
            <person name="Barbazuk W.B."/>
            <person name="Barker E."/>
            <person name="Bennetzen J."/>
            <person name="Bezanilla M."/>
            <person name="Blankenship R."/>
            <person name="Cho S.H."/>
            <person name="Dutcher S."/>
            <person name="Estelle M."/>
            <person name="Fawcett J.A."/>
            <person name="Gundlach H."/>
            <person name="Hanada K."/>
            <person name="Heyl A."/>
            <person name="Hicks K.A."/>
            <person name="Hugh J."/>
            <person name="Lohr M."/>
            <person name="Mayer K."/>
            <person name="Melkozernov A."/>
            <person name="Murata T."/>
            <person name="Nelson D."/>
            <person name="Pils B."/>
            <person name="Prigge M."/>
            <person name="Reiss B."/>
            <person name="Renner T."/>
            <person name="Rombauts S."/>
            <person name="Rushton P."/>
            <person name="Sanderfoot A."/>
            <person name="Schween G."/>
            <person name="Shiu S.-H."/>
            <person name="Stueber K."/>
            <person name="Theodoulou F.L."/>
            <person name="Tu H."/>
            <person name="Van de Peer Y."/>
            <person name="Verrier P.J."/>
            <person name="Waters E."/>
            <person name="Wood A."/>
            <person name="Yang L."/>
            <person name="Cove D."/>
            <person name="Cuming A."/>
            <person name="Hasebe M."/>
            <person name="Lucas S."/>
            <person name="Mishler D.B."/>
            <person name="Reski R."/>
            <person name="Grigoriev I."/>
            <person name="Quatrano R.S."/>
            <person name="Boore J.L."/>
        </authorList>
    </citation>
    <scope>NUCLEOTIDE SEQUENCE [LARGE SCALE GENOMIC DNA]</scope>
    <source>
        <strain evidence="2 3">cv. Gransden 2004</strain>
    </source>
</reference>
<evidence type="ECO:0000313" key="2">
    <source>
        <dbReference type="EnsemblPlants" id="PAC:32955415.CDS.1"/>
    </source>
</evidence>
<keyword evidence="3" id="KW-1185">Reference proteome</keyword>
<dbReference type="AlphaFoldDB" id="A0A2K1KJA1"/>
<name>A0A2K1KJA1_PHYPA</name>
<accession>A0A2K1KJA1</accession>
<dbReference type="Gramene" id="Pp3c5_11287V3.1">
    <property type="protein sequence ID" value="PAC:32955415.CDS.1"/>
    <property type="gene ID" value="Pp3c5_11287"/>
</dbReference>
<protein>
    <submittedName>
        <fullName evidence="1 2">Uncharacterized protein</fullName>
    </submittedName>
</protein>
<organism evidence="1">
    <name type="scientific">Physcomitrium patens</name>
    <name type="common">Spreading-leaved earth moss</name>
    <name type="synonym">Physcomitrella patens</name>
    <dbReference type="NCBI Taxonomy" id="3218"/>
    <lineage>
        <taxon>Eukaryota</taxon>
        <taxon>Viridiplantae</taxon>
        <taxon>Streptophyta</taxon>
        <taxon>Embryophyta</taxon>
        <taxon>Bryophyta</taxon>
        <taxon>Bryophytina</taxon>
        <taxon>Bryopsida</taxon>
        <taxon>Funariidae</taxon>
        <taxon>Funariales</taxon>
        <taxon>Funariaceae</taxon>
        <taxon>Physcomitrium</taxon>
    </lineage>
</organism>
<dbReference type="EMBL" id="ABEU02000005">
    <property type="protein sequence ID" value="PNR53856.1"/>
    <property type="molecule type" value="Genomic_DNA"/>
</dbReference>
<sequence length="90" mass="10352">MNSRINTRIVTLNSTNMSTLSEYKKSKVLYFASFGSDQVREFVSGVPKQMAFFSYLSVTFCKSKLVLLTEKIEHFLNIYLQSQGTCVYRS</sequence>
<dbReference type="InParanoid" id="A0A2K1KJA1"/>
<evidence type="ECO:0000313" key="3">
    <source>
        <dbReference type="Proteomes" id="UP000006727"/>
    </source>
</evidence>
<reference evidence="2" key="3">
    <citation type="submission" date="2020-12" db="UniProtKB">
        <authorList>
            <consortium name="EnsemblPlants"/>
        </authorList>
    </citation>
    <scope>IDENTIFICATION</scope>
</reference>